<gene>
    <name evidence="1" type="ORF">M404DRAFT_1000499</name>
</gene>
<evidence type="ECO:0000313" key="2">
    <source>
        <dbReference type="Proteomes" id="UP000054217"/>
    </source>
</evidence>
<keyword evidence="2" id="KW-1185">Reference proteome</keyword>
<organism evidence="1 2">
    <name type="scientific">Pisolithus tinctorius Marx 270</name>
    <dbReference type="NCBI Taxonomy" id="870435"/>
    <lineage>
        <taxon>Eukaryota</taxon>
        <taxon>Fungi</taxon>
        <taxon>Dikarya</taxon>
        <taxon>Basidiomycota</taxon>
        <taxon>Agaricomycotina</taxon>
        <taxon>Agaricomycetes</taxon>
        <taxon>Agaricomycetidae</taxon>
        <taxon>Boletales</taxon>
        <taxon>Sclerodermatineae</taxon>
        <taxon>Pisolithaceae</taxon>
        <taxon>Pisolithus</taxon>
    </lineage>
</organism>
<dbReference type="EMBL" id="KN831970">
    <property type="protein sequence ID" value="KIO04700.1"/>
    <property type="molecule type" value="Genomic_DNA"/>
</dbReference>
<dbReference type="InParanoid" id="A0A0C3NUZ4"/>
<name>A0A0C3NUZ4_PISTI</name>
<sequence length="240" mass="25631">MFADELEYLYTGAGLGHLGHSNSSSTPSNLATSLPTETITSAALQRSRLYSGVRILLTGNFSFSLCAMSILAPSTSLLVHSILIPPSQSSEPPPAIPFQLSPPKSSPASYKKCCMSSSTLSSKSTPTRASPMQSRVPAGFTVVNVQNMYQGYSSSPVAEDMQDKYLEGVLEEHSSDSLVVAGIPPSSLLSHRKPMNQSENDLQSAPHQLTSSLCFLLPNMPFANSIAQSMPGPISCARWF</sequence>
<proteinExistence type="predicted"/>
<dbReference type="Proteomes" id="UP000054217">
    <property type="component" value="Unassembled WGS sequence"/>
</dbReference>
<protein>
    <submittedName>
        <fullName evidence="1">Uncharacterized protein</fullName>
    </submittedName>
</protein>
<accession>A0A0C3NUZ4</accession>
<reference evidence="2" key="2">
    <citation type="submission" date="2015-01" db="EMBL/GenBank/DDBJ databases">
        <title>Evolutionary Origins and Diversification of the Mycorrhizal Mutualists.</title>
        <authorList>
            <consortium name="DOE Joint Genome Institute"/>
            <consortium name="Mycorrhizal Genomics Consortium"/>
            <person name="Kohler A."/>
            <person name="Kuo A."/>
            <person name="Nagy L.G."/>
            <person name="Floudas D."/>
            <person name="Copeland A."/>
            <person name="Barry K.W."/>
            <person name="Cichocki N."/>
            <person name="Veneault-Fourrey C."/>
            <person name="LaButti K."/>
            <person name="Lindquist E.A."/>
            <person name="Lipzen A."/>
            <person name="Lundell T."/>
            <person name="Morin E."/>
            <person name="Murat C."/>
            <person name="Riley R."/>
            <person name="Ohm R."/>
            <person name="Sun H."/>
            <person name="Tunlid A."/>
            <person name="Henrissat B."/>
            <person name="Grigoriev I.V."/>
            <person name="Hibbett D.S."/>
            <person name="Martin F."/>
        </authorList>
    </citation>
    <scope>NUCLEOTIDE SEQUENCE [LARGE SCALE GENOMIC DNA]</scope>
    <source>
        <strain evidence="2">Marx 270</strain>
    </source>
</reference>
<dbReference type="AlphaFoldDB" id="A0A0C3NUZ4"/>
<reference evidence="1 2" key="1">
    <citation type="submission" date="2014-04" db="EMBL/GenBank/DDBJ databases">
        <authorList>
            <consortium name="DOE Joint Genome Institute"/>
            <person name="Kuo A."/>
            <person name="Kohler A."/>
            <person name="Costa M.D."/>
            <person name="Nagy L.G."/>
            <person name="Floudas D."/>
            <person name="Copeland A."/>
            <person name="Barry K.W."/>
            <person name="Cichocki N."/>
            <person name="Veneault-Fourrey C."/>
            <person name="LaButti K."/>
            <person name="Lindquist E.A."/>
            <person name="Lipzen A."/>
            <person name="Lundell T."/>
            <person name="Morin E."/>
            <person name="Murat C."/>
            <person name="Sun H."/>
            <person name="Tunlid A."/>
            <person name="Henrissat B."/>
            <person name="Grigoriev I.V."/>
            <person name="Hibbett D.S."/>
            <person name="Martin F."/>
            <person name="Nordberg H.P."/>
            <person name="Cantor M.N."/>
            <person name="Hua S.X."/>
        </authorList>
    </citation>
    <scope>NUCLEOTIDE SEQUENCE [LARGE SCALE GENOMIC DNA]</scope>
    <source>
        <strain evidence="1 2">Marx 270</strain>
    </source>
</reference>
<dbReference type="HOGENOM" id="CLU_1156805_0_0_1"/>
<evidence type="ECO:0000313" key="1">
    <source>
        <dbReference type="EMBL" id="KIO04700.1"/>
    </source>
</evidence>